<evidence type="ECO:0000256" key="1">
    <source>
        <dbReference type="SAM" id="MobiDB-lite"/>
    </source>
</evidence>
<dbReference type="Pfam" id="PF14893">
    <property type="entry name" value="PNMA"/>
    <property type="match status" value="1"/>
</dbReference>
<evidence type="ECO:0000313" key="3">
    <source>
        <dbReference type="EMBL" id="GFS15249.1"/>
    </source>
</evidence>
<organism evidence="3 4">
    <name type="scientific">Elysia marginata</name>
    <dbReference type="NCBI Taxonomy" id="1093978"/>
    <lineage>
        <taxon>Eukaryota</taxon>
        <taxon>Metazoa</taxon>
        <taxon>Spiralia</taxon>
        <taxon>Lophotrochozoa</taxon>
        <taxon>Mollusca</taxon>
        <taxon>Gastropoda</taxon>
        <taxon>Heterobranchia</taxon>
        <taxon>Euthyneura</taxon>
        <taxon>Panpulmonata</taxon>
        <taxon>Sacoglossa</taxon>
        <taxon>Placobranchoidea</taxon>
        <taxon>Plakobranchidae</taxon>
        <taxon>Elysia</taxon>
    </lineage>
</organism>
<feature type="domain" description="Paraneoplastic antigen Ma-like C-terminal" evidence="2">
    <location>
        <begin position="41"/>
        <end position="152"/>
    </location>
</feature>
<name>A0AAV4IZW0_9GAST</name>
<keyword evidence="4" id="KW-1185">Reference proteome</keyword>
<evidence type="ECO:0000313" key="4">
    <source>
        <dbReference type="Proteomes" id="UP000762676"/>
    </source>
</evidence>
<dbReference type="EMBL" id="BMAT01013555">
    <property type="protein sequence ID" value="GFS15249.1"/>
    <property type="molecule type" value="Genomic_DNA"/>
</dbReference>
<comment type="caution">
    <text evidence="3">The sequence shown here is derived from an EMBL/GenBank/DDBJ whole genome shotgun (WGS) entry which is preliminary data.</text>
</comment>
<gene>
    <name evidence="3" type="ORF">ElyMa_006766600</name>
</gene>
<dbReference type="AlphaFoldDB" id="A0AAV4IZW0"/>
<dbReference type="InterPro" id="IPR048270">
    <property type="entry name" value="PNMA_C"/>
</dbReference>
<feature type="region of interest" description="Disordered" evidence="1">
    <location>
        <begin position="226"/>
        <end position="269"/>
    </location>
</feature>
<sequence>MAEADVPKINDDQVTIPGEEVTSRIHNILPRLPIFSGDSKDASFDLWQYEVECLRREGTPEADIRLAIRRSLKGQASRTLMTLGVGACVDDVLRKFKAVFGPTESAESILSRFYGLKQGEAEDARTFAARLEDAILQAVQLGRVRLEDVDTVLCEAFEGGLRRETKAVTSYLFASRNVFSELVVDVKRKEKELIDKGGTVVSVQASEIGVLKALVLELRTELRTLKNKRSQPDSAAESHAGSHNPPPGPRPYYSDRPMGSQTLRQRRSHPEPVCWRATCLVTSGRDAACR</sequence>
<accession>A0AAV4IZW0</accession>
<reference evidence="3 4" key="1">
    <citation type="journal article" date="2021" name="Elife">
        <title>Chloroplast acquisition without the gene transfer in kleptoplastic sea slugs, Plakobranchus ocellatus.</title>
        <authorList>
            <person name="Maeda T."/>
            <person name="Takahashi S."/>
            <person name="Yoshida T."/>
            <person name="Shimamura S."/>
            <person name="Takaki Y."/>
            <person name="Nagai Y."/>
            <person name="Toyoda A."/>
            <person name="Suzuki Y."/>
            <person name="Arimoto A."/>
            <person name="Ishii H."/>
            <person name="Satoh N."/>
            <person name="Nishiyama T."/>
            <person name="Hasebe M."/>
            <person name="Maruyama T."/>
            <person name="Minagawa J."/>
            <person name="Obokata J."/>
            <person name="Shigenobu S."/>
        </authorList>
    </citation>
    <scope>NUCLEOTIDE SEQUENCE [LARGE SCALE GENOMIC DNA]</scope>
</reference>
<protein>
    <submittedName>
        <fullName evidence="3">Paraneoplastic antigen-like protein 5</fullName>
    </submittedName>
</protein>
<dbReference type="Proteomes" id="UP000762676">
    <property type="component" value="Unassembled WGS sequence"/>
</dbReference>
<evidence type="ECO:0000259" key="2">
    <source>
        <dbReference type="Pfam" id="PF14893"/>
    </source>
</evidence>
<proteinExistence type="predicted"/>